<evidence type="ECO:0000313" key="2">
    <source>
        <dbReference type="EMBL" id="GES91707.1"/>
    </source>
</evidence>
<comment type="caution">
    <text evidence="1">The sequence shown here is derived from an EMBL/GenBank/DDBJ whole genome shotgun (WGS) entry which is preliminary data.</text>
</comment>
<name>A0A2Z6RE53_9GLOM</name>
<dbReference type="InterPro" id="IPR032675">
    <property type="entry name" value="LRR_dom_sf"/>
</dbReference>
<organism evidence="1 3">
    <name type="scientific">Rhizophagus clarus</name>
    <dbReference type="NCBI Taxonomy" id="94130"/>
    <lineage>
        <taxon>Eukaryota</taxon>
        <taxon>Fungi</taxon>
        <taxon>Fungi incertae sedis</taxon>
        <taxon>Mucoromycota</taxon>
        <taxon>Glomeromycotina</taxon>
        <taxon>Glomeromycetes</taxon>
        <taxon>Glomerales</taxon>
        <taxon>Glomeraceae</taxon>
        <taxon>Rhizophagus</taxon>
    </lineage>
</organism>
<evidence type="ECO:0000313" key="1">
    <source>
        <dbReference type="EMBL" id="GBC00866.1"/>
    </source>
</evidence>
<sequence length="484" mass="56303">MRRSTSFPTISQLRSLIFNKNTSPKNINRCKTNIVQNLPVEILVQIFDNIIPLNSMRICDEYDDFVNSCEVIRILLRLTCKRWNRIIINSINHASLDIYGIKKRKLEYVVPPPGLRKLDIIDSRHLHAYICDPPVLYSSVNESGINRWLTKNELKHVEKLYLHGCLGFSTDGLSSLYDQLIELSIVNCPQVTVESLSSMLMKLNNLESLTINTDKFFTFKLYEIIDRFLPKLNNLKLLIPFVSRLDRNIVIQLADLQHLPKSIADLSIIQQLPYDDHVLTSTPPPDTLKRLDVSNCFFLNNIFDIPRYLTHLTVSYPTLPRNTIKLPSTIEYLNVSGYIRNNSRISSCCRCQYSKFWINMFPDNAPIRTLILHLYACPKELFSAIVRYADTLRYLDCRILLLNTIDIASCEEPCHLGRNTQLETIQKLTNLTVLKFYCRLEDDDINNFPDSLKKLWLINEFNNQPLVDRAYRAGIQIYDLWKSY</sequence>
<reference evidence="1 3" key="1">
    <citation type="submission" date="2017-11" db="EMBL/GenBank/DDBJ databases">
        <title>The genome of Rhizophagus clarus HR1 reveals common genetic basis of auxotrophy among arbuscular mycorrhizal fungi.</title>
        <authorList>
            <person name="Kobayashi Y."/>
        </authorList>
    </citation>
    <scope>NUCLEOTIDE SEQUENCE [LARGE SCALE GENOMIC DNA]</scope>
    <source>
        <strain evidence="1 3">HR1</strain>
    </source>
</reference>
<keyword evidence="3" id="KW-1185">Reference proteome</keyword>
<evidence type="ECO:0000313" key="3">
    <source>
        <dbReference type="Proteomes" id="UP000247702"/>
    </source>
</evidence>
<accession>A0A2Z6RE53</accession>
<dbReference type="Proteomes" id="UP000615446">
    <property type="component" value="Unassembled WGS sequence"/>
</dbReference>
<dbReference type="Gene3D" id="3.80.10.10">
    <property type="entry name" value="Ribonuclease Inhibitor"/>
    <property type="match status" value="1"/>
</dbReference>
<dbReference type="EMBL" id="BEXD01003334">
    <property type="protein sequence ID" value="GBC00866.1"/>
    <property type="molecule type" value="Genomic_DNA"/>
</dbReference>
<dbReference type="EMBL" id="BLAL01000206">
    <property type="protein sequence ID" value="GES91707.1"/>
    <property type="molecule type" value="Genomic_DNA"/>
</dbReference>
<dbReference type="OrthoDB" id="2362230at2759"/>
<reference evidence="2" key="2">
    <citation type="submission" date="2019-10" db="EMBL/GenBank/DDBJ databases">
        <title>Conservation and host-specific expression of non-tandemly repeated heterogenous ribosome RNA gene in arbuscular mycorrhizal fungi.</title>
        <authorList>
            <person name="Maeda T."/>
            <person name="Kobayashi Y."/>
            <person name="Nakagawa T."/>
            <person name="Ezawa T."/>
            <person name="Yamaguchi K."/>
            <person name="Bino T."/>
            <person name="Nishimoto Y."/>
            <person name="Shigenobu S."/>
            <person name="Kawaguchi M."/>
        </authorList>
    </citation>
    <scope>NUCLEOTIDE SEQUENCE</scope>
    <source>
        <strain evidence="2">HR1</strain>
    </source>
</reference>
<dbReference type="Proteomes" id="UP000247702">
    <property type="component" value="Unassembled WGS sequence"/>
</dbReference>
<proteinExistence type="predicted"/>
<dbReference type="SUPFAM" id="SSF52047">
    <property type="entry name" value="RNI-like"/>
    <property type="match status" value="1"/>
</dbReference>
<dbReference type="AlphaFoldDB" id="A0A2Z6RE53"/>
<protein>
    <submittedName>
        <fullName evidence="1">Uncharacterized protein</fullName>
    </submittedName>
</protein>
<gene>
    <name evidence="2" type="ORF">RCL2_001851000</name>
    <name evidence="1" type="ORF">RclHR1_00040017</name>
</gene>